<dbReference type="NCBIfam" id="TIGR03317">
    <property type="entry name" value="ygfZ_signature"/>
    <property type="match status" value="1"/>
</dbReference>
<dbReference type="InterPro" id="IPR013977">
    <property type="entry name" value="GcvT_C"/>
</dbReference>
<dbReference type="InterPro" id="IPR029043">
    <property type="entry name" value="GcvT/YgfZ_C"/>
</dbReference>
<dbReference type="KEGG" id="min:Minf_2183"/>
<name>B3DZQ2_METI4</name>
<dbReference type="HOGENOM" id="CLU_692246_0_0_0"/>
<dbReference type="eggNOG" id="COG0354">
    <property type="taxonomic scope" value="Bacteria"/>
</dbReference>
<dbReference type="InterPro" id="IPR045179">
    <property type="entry name" value="YgfZ/GcvT"/>
</dbReference>
<gene>
    <name evidence="4" type="ordered locus">Minf_2183</name>
</gene>
<dbReference type="PANTHER" id="PTHR22602:SF0">
    <property type="entry name" value="TRANSFERASE CAF17, MITOCHONDRIAL-RELATED"/>
    <property type="match status" value="1"/>
</dbReference>
<evidence type="ECO:0000256" key="1">
    <source>
        <dbReference type="ARBA" id="ARBA00022946"/>
    </source>
</evidence>
<organism evidence="4 5">
    <name type="scientific">Methylacidiphilum infernorum (isolate V4)</name>
    <name type="common">Methylokorus infernorum (strain V4)</name>
    <dbReference type="NCBI Taxonomy" id="481448"/>
    <lineage>
        <taxon>Bacteria</taxon>
        <taxon>Pseudomonadati</taxon>
        <taxon>Verrucomicrobiota</taxon>
        <taxon>Methylacidiphilae</taxon>
        <taxon>Methylacidiphilales</taxon>
        <taxon>Methylacidiphilaceae</taxon>
        <taxon>Methylacidiphilum (ex Ratnadevi et al. 2023)</taxon>
    </lineage>
</organism>
<dbReference type="EMBL" id="CP000975">
    <property type="protein sequence ID" value="ACD84237.1"/>
    <property type="molecule type" value="Genomic_DNA"/>
</dbReference>
<dbReference type="Pfam" id="PF08669">
    <property type="entry name" value="GCV_T_C"/>
    <property type="match status" value="1"/>
</dbReference>
<dbReference type="InterPro" id="IPR017703">
    <property type="entry name" value="YgfZ/GCV_T_CS"/>
</dbReference>
<dbReference type="STRING" id="481448.Minf_2183"/>
<evidence type="ECO:0000259" key="3">
    <source>
        <dbReference type="Pfam" id="PF08669"/>
    </source>
</evidence>
<proteinExistence type="predicted"/>
<dbReference type="GO" id="GO:0016226">
    <property type="term" value="P:iron-sulfur cluster assembly"/>
    <property type="evidence" value="ECO:0007669"/>
    <property type="project" value="TreeGrafter"/>
</dbReference>
<keyword evidence="4" id="KW-0808">Transferase</keyword>
<keyword evidence="4" id="KW-0489">Methyltransferase</keyword>
<reference evidence="4 5" key="1">
    <citation type="journal article" date="2008" name="Biol. Direct">
        <title>Complete genome sequence of the extremely acidophilic methanotroph isolate V4, Methylacidiphilum infernorum, a representative of the bacterial phylum Verrucomicrobia.</title>
        <authorList>
            <person name="Hou S."/>
            <person name="Makarova K.S."/>
            <person name="Saw J.H."/>
            <person name="Senin P."/>
            <person name="Ly B.V."/>
            <person name="Zhou Z."/>
            <person name="Ren Y."/>
            <person name="Wang J."/>
            <person name="Galperin M.Y."/>
            <person name="Omelchenko M.V."/>
            <person name="Wolf Y.I."/>
            <person name="Yutin N."/>
            <person name="Koonin E.V."/>
            <person name="Stott M.B."/>
            <person name="Mountain B.W."/>
            <person name="Crowe M.A."/>
            <person name="Smirnova A.V."/>
            <person name="Dunfield P.F."/>
            <person name="Feng L."/>
            <person name="Wang L."/>
            <person name="Alam M."/>
        </authorList>
    </citation>
    <scope>NUCLEOTIDE SEQUENCE [LARGE SCALE GENOMIC DNA]</scope>
    <source>
        <strain evidence="5">Isolate V4</strain>
    </source>
</reference>
<evidence type="ECO:0000313" key="4">
    <source>
        <dbReference type="EMBL" id="ACD84237.1"/>
    </source>
</evidence>
<dbReference type="SUPFAM" id="SSF103025">
    <property type="entry name" value="Folate-binding domain"/>
    <property type="match status" value="1"/>
</dbReference>
<protein>
    <submittedName>
        <fullName evidence="4">Predicted aminomethyltransferase</fullName>
    </submittedName>
</protein>
<dbReference type="SUPFAM" id="SSF101790">
    <property type="entry name" value="Aminomethyltransferase beta-barrel domain"/>
    <property type="match status" value="1"/>
</dbReference>
<evidence type="ECO:0000313" key="5">
    <source>
        <dbReference type="Proteomes" id="UP000009149"/>
    </source>
</evidence>
<feature type="region of interest" description="Disordered" evidence="2">
    <location>
        <begin position="1"/>
        <end position="98"/>
    </location>
</feature>
<dbReference type="Gene3D" id="3.30.1360.120">
    <property type="entry name" value="Probable tRNA modification gtpase trme, domain 1"/>
    <property type="match status" value="2"/>
</dbReference>
<dbReference type="PANTHER" id="PTHR22602">
    <property type="entry name" value="TRANSFERASE CAF17, MITOCHONDRIAL-RELATED"/>
    <property type="match status" value="1"/>
</dbReference>
<dbReference type="GO" id="GO:0032259">
    <property type="term" value="P:methylation"/>
    <property type="evidence" value="ECO:0007669"/>
    <property type="project" value="UniProtKB-KW"/>
</dbReference>
<dbReference type="GO" id="GO:0008168">
    <property type="term" value="F:methyltransferase activity"/>
    <property type="evidence" value="ECO:0007669"/>
    <property type="project" value="UniProtKB-KW"/>
</dbReference>
<evidence type="ECO:0000256" key="2">
    <source>
        <dbReference type="SAM" id="MobiDB-lite"/>
    </source>
</evidence>
<accession>B3DZQ2</accession>
<dbReference type="InterPro" id="IPR027266">
    <property type="entry name" value="TrmE/GcvT-like"/>
</dbReference>
<keyword evidence="1" id="KW-0809">Transit peptide</keyword>
<dbReference type="Proteomes" id="UP000009149">
    <property type="component" value="Chromosome"/>
</dbReference>
<feature type="domain" description="Aminomethyltransferase C-terminal" evidence="3">
    <location>
        <begin position="325"/>
        <end position="389"/>
    </location>
</feature>
<dbReference type="AlphaFoldDB" id="B3DZQ2"/>
<sequence>MPGLTRKSGTQPAALQGVEETLVGMLPQSRPLEAGVADNPESMGAGGLRQTADMQHSRRGDAPKGVPQLARKGKKKRPPQKTWGSFNQRRTRFPPQSECWGLKRGKAMNEKKLYESLVQGNPGWCELSGQAIWRISGRDRIKYLNGQLPADIASLPPGCALQTAALNRKGRMDCELWIAHHPEFLFVDCPKEIEEATEKRLTSFLVADKVTIEKLGGQFYLYHYFSPDPPKGFSFCFQNKRFGIPGWDVWSERRLEDFGCPEVPPGVQESLRLENMIPRWGKELTSNTLALEAFLSKDSISFTKGCYVGQEIISRIHHIGEINQLLTLLIALDESIPQLGQLYYQSRPAGRLTSSGYSYGYNKAVALGYIRKEYRKEQGIVQIAGQSLKILKAPPPIG</sequence>